<dbReference type="AlphaFoldDB" id="A0A6B0U493"/>
<name>A0A6B0U493_IXORI</name>
<accession>A0A6B0U493</accession>
<evidence type="ECO:0000313" key="2">
    <source>
        <dbReference type="EMBL" id="MXU87299.1"/>
    </source>
</evidence>
<evidence type="ECO:0000256" key="1">
    <source>
        <dbReference type="SAM" id="MobiDB-lite"/>
    </source>
</evidence>
<feature type="region of interest" description="Disordered" evidence="1">
    <location>
        <begin position="30"/>
        <end position="50"/>
    </location>
</feature>
<protein>
    <submittedName>
        <fullName evidence="2">Putative secreted protein</fullName>
    </submittedName>
</protein>
<organism evidence="2">
    <name type="scientific">Ixodes ricinus</name>
    <name type="common">Common tick</name>
    <name type="synonym">Acarus ricinus</name>
    <dbReference type="NCBI Taxonomy" id="34613"/>
    <lineage>
        <taxon>Eukaryota</taxon>
        <taxon>Metazoa</taxon>
        <taxon>Ecdysozoa</taxon>
        <taxon>Arthropoda</taxon>
        <taxon>Chelicerata</taxon>
        <taxon>Arachnida</taxon>
        <taxon>Acari</taxon>
        <taxon>Parasitiformes</taxon>
        <taxon>Ixodida</taxon>
        <taxon>Ixodoidea</taxon>
        <taxon>Ixodidae</taxon>
        <taxon>Ixodinae</taxon>
        <taxon>Ixodes</taxon>
    </lineage>
</organism>
<feature type="compositionally biased region" description="Polar residues" evidence="1">
    <location>
        <begin position="36"/>
        <end position="46"/>
    </location>
</feature>
<reference evidence="2" key="1">
    <citation type="submission" date="2019-12" db="EMBL/GenBank/DDBJ databases">
        <title>An insight into the sialome of adult female Ixodes ricinus ticks feeding for 6 days.</title>
        <authorList>
            <person name="Perner J."/>
            <person name="Ribeiro J.M.C."/>
        </authorList>
    </citation>
    <scope>NUCLEOTIDE SEQUENCE</scope>
    <source>
        <strain evidence="2">Semi-engorged</strain>
        <tissue evidence="2">Salivary glands</tissue>
    </source>
</reference>
<sequence>MAPGTRPRPVCLASCSACASKAFPKWQLMTPRETGSHWTPQTQRSSVEVPGRKRNASAVVLAKFQFLDATASVYRQAGESSADESADARSVVACI</sequence>
<proteinExistence type="predicted"/>
<dbReference type="EMBL" id="GIFC01005216">
    <property type="protein sequence ID" value="MXU87299.1"/>
    <property type="molecule type" value="Transcribed_RNA"/>
</dbReference>